<dbReference type="RefSeq" id="WP_188978449.1">
    <property type="nucleotide sequence ID" value="NZ_BMPG01000002.1"/>
</dbReference>
<dbReference type="GO" id="GO:0004794">
    <property type="term" value="F:threonine deaminase activity"/>
    <property type="evidence" value="ECO:0007669"/>
    <property type="project" value="TreeGrafter"/>
</dbReference>
<dbReference type="InterPro" id="IPR036052">
    <property type="entry name" value="TrpB-like_PALP_sf"/>
</dbReference>
<protein>
    <submittedName>
        <fullName evidence="5">Threonine synthase</fullName>
    </submittedName>
</protein>
<dbReference type="PANTHER" id="PTHR48078">
    <property type="entry name" value="THREONINE DEHYDRATASE, MITOCHONDRIAL-RELATED"/>
    <property type="match status" value="1"/>
</dbReference>
<dbReference type="GO" id="GO:0009097">
    <property type="term" value="P:isoleucine biosynthetic process"/>
    <property type="evidence" value="ECO:0007669"/>
    <property type="project" value="TreeGrafter"/>
</dbReference>
<sequence>METTTAFSGLSCVDCGETFDDPALGRCPECSGVLDAQYDLGSVALDDEGSMWAYEPVLPFAGSAAVSLGEGGTPLVEAPGLAEELGVNRVLIKDDGRNPTGTAVDRGLSLAVTPAGGESTVTLASTGDDAQSAAAYAARAGLPSESFVPTRAGFSRKAMVNVHGGEMSVVEGRLGDAVSAYRDAVEEHDDWHAVGAFDTPYRHEGLKTVLYEVVDDEFGVVPDAVIAPTGHGELLAGLGKAARELVDLGKAPSMPRLYAAQAEGCAPIVRALQEDHAVEPWDAPDTIAGAIEVPDPDPSGAQLAVDAVEDTGGAGVTATDGDILDAALAVAEGVGVEMGVSGAVAAAGAWNLADEGAFAADDTVVLLNTSQGNKDADVLRSRLMSRGI</sequence>
<organism evidence="5 6">
    <name type="scientific">Halocalculus aciditolerans</name>
    <dbReference type="NCBI Taxonomy" id="1383812"/>
    <lineage>
        <taxon>Archaea</taxon>
        <taxon>Methanobacteriati</taxon>
        <taxon>Methanobacteriota</taxon>
        <taxon>Stenosarchaea group</taxon>
        <taxon>Halobacteria</taxon>
        <taxon>Halobacteriales</taxon>
        <taxon>Halobacteriaceae</taxon>
        <taxon>Halocalculus</taxon>
    </lineage>
</organism>
<proteinExistence type="predicted"/>
<dbReference type="GO" id="GO:0006565">
    <property type="term" value="P:L-serine catabolic process"/>
    <property type="evidence" value="ECO:0007669"/>
    <property type="project" value="TreeGrafter"/>
</dbReference>
<dbReference type="Pfam" id="PF00291">
    <property type="entry name" value="PALP"/>
    <property type="match status" value="1"/>
</dbReference>
<dbReference type="GO" id="GO:0006567">
    <property type="term" value="P:L-threonine catabolic process"/>
    <property type="evidence" value="ECO:0007669"/>
    <property type="project" value="TreeGrafter"/>
</dbReference>
<dbReference type="AlphaFoldDB" id="A0A830FKM1"/>
<comment type="cofactor">
    <cofactor evidence="1">
        <name>pyridoxal 5'-phosphate</name>
        <dbReference type="ChEBI" id="CHEBI:597326"/>
    </cofactor>
</comment>
<evidence type="ECO:0000259" key="4">
    <source>
        <dbReference type="Pfam" id="PF00291"/>
    </source>
</evidence>
<dbReference type="Gene3D" id="3.40.50.1100">
    <property type="match status" value="2"/>
</dbReference>
<dbReference type="EMBL" id="BMPG01000002">
    <property type="protein sequence ID" value="GGL61608.1"/>
    <property type="molecule type" value="Genomic_DNA"/>
</dbReference>
<dbReference type="PANTHER" id="PTHR48078:SF6">
    <property type="entry name" value="L-THREONINE DEHYDRATASE CATABOLIC TDCB"/>
    <property type="match status" value="1"/>
</dbReference>
<keyword evidence="2" id="KW-0663">Pyridoxal phosphate</keyword>
<dbReference type="Proteomes" id="UP000607197">
    <property type="component" value="Unassembled WGS sequence"/>
</dbReference>
<reference evidence="5" key="1">
    <citation type="journal article" date="2014" name="Int. J. Syst. Evol. Microbiol.">
        <title>Complete genome sequence of Corynebacterium casei LMG S-19264T (=DSM 44701T), isolated from a smear-ripened cheese.</title>
        <authorList>
            <consortium name="US DOE Joint Genome Institute (JGI-PGF)"/>
            <person name="Walter F."/>
            <person name="Albersmeier A."/>
            <person name="Kalinowski J."/>
            <person name="Ruckert C."/>
        </authorList>
    </citation>
    <scope>NUCLEOTIDE SEQUENCE</scope>
    <source>
        <strain evidence="5">JCM 19596</strain>
    </source>
</reference>
<evidence type="ECO:0000256" key="3">
    <source>
        <dbReference type="ARBA" id="ARBA00023239"/>
    </source>
</evidence>
<comment type="caution">
    <text evidence="5">The sequence shown here is derived from an EMBL/GenBank/DDBJ whole genome shotgun (WGS) entry which is preliminary data.</text>
</comment>
<evidence type="ECO:0000256" key="1">
    <source>
        <dbReference type="ARBA" id="ARBA00001933"/>
    </source>
</evidence>
<feature type="domain" description="Tryptophan synthase beta chain-like PALP" evidence="4">
    <location>
        <begin position="66"/>
        <end position="369"/>
    </location>
</feature>
<keyword evidence="3" id="KW-0456">Lyase</keyword>
<dbReference type="InterPro" id="IPR050147">
    <property type="entry name" value="Ser/Thr_Dehydratase"/>
</dbReference>
<dbReference type="OrthoDB" id="341080at2157"/>
<keyword evidence="6" id="KW-1185">Reference proteome</keyword>
<evidence type="ECO:0000256" key="2">
    <source>
        <dbReference type="ARBA" id="ARBA00022898"/>
    </source>
</evidence>
<gene>
    <name evidence="5" type="ORF">GCM10009039_19760</name>
</gene>
<accession>A0A830FKM1</accession>
<evidence type="ECO:0000313" key="5">
    <source>
        <dbReference type="EMBL" id="GGL61608.1"/>
    </source>
</evidence>
<dbReference type="InterPro" id="IPR001926">
    <property type="entry name" value="TrpB-like_PALP"/>
</dbReference>
<evidence type="ECO:0000313" key="6">
    <source>
        <dbReference type="Proteomes" id="UP000607197"/>
    </source>
</evidence>
<name>A0A830FKM1_9EURY</name>
<dbReference type="SUPFAM" id="SSF53686">
    <property type="entry name" value="Tryptophan synthase beta subunit-like PLP-dependent enzymes"/>
    <property type="match status" value="1"/>
</dbReference>
<dbReference type="GO" id="GO:0003941">
    <property type="term" value="F:L-serine ammonia-lyase activity"/>
    <property type="evidence" value="ECO:0007669"/>
    <property type="project" value="TreeGrafter"/>
</dbReference>
<reference evidence="5" key="2">
    <citation type="submission" date="2020-09" db="EMBL/GenBank/DDBJ databases">
        <authorList>
            <person name="Sun Q."/>
            <person name="Ohkuma M."/>
        </authorList>
    </citation>
    <scope>NUCLEOTIDE SEQUENCE</scope>
    <source>
        <strain evidence="5">JCM 19596</strain>
    </source>
</reference>